<sequence>MLAAVLCLFSSVDVWPKTT</sequence>
<accession>A0A2P2Q4D9</accession>
<dbReference type="EMBL" id="GGEC01081361">
    <property type="protein sequence ID" value="MBX61845.1"/>
    <property type="molecule type" value="Transcribed_RNA"/>
</dbReference>
<proteinExistence type="predicted"/>
<dbReference type="AlphaFoldDB" id="A0A2P2Q4D9"/>
<name>A0A2P2Q4D9_RHIMU</name>
<organism evidence="1">
    <name type="scientific">Rhizophora mucronata</name>
    <name type="common">Asiatic mangrove</name>
    <dbReference type="NCBI Taxonomy" id="61149"/>
    <lineage>
        <taxon>Eukaryota</taxon>
        <taxon>Viridiplantae</taxon>
        <taxon>Streptophyta</taxon>
        <taxon>Embryophyta</taxon>
        <taxon>Tracheophyta</taxon>
        <taxon>Spermatophyta</taxon>
        <taxon>Magnoliopsida</taxon>
        <taxon>eudicotyledons</taxon>
        <taxon>Gunneridae</taxon>
        <taxon>Pentapetalae</taxon>
        <taxon>rosids</taxon>
        <taxon>fabids</taxon>
        <taxon>Malpighiales</taxon>
        <taxon>Rhizophoraceae</taxon>
        <taxon>Rhizophora</taxon>
    </lineage>
</organism>
<reference evidence="1" key="1">
    <citation type="submission" date="2018-02" db="EMBL/GenBank/DDBJ databases">
        <title>Rhizophora mucronata_Transcriptome.</title>
        <authorList>
            <person name="Meera S.P."/>
            <person name="Sreeshan A."/>
            <person name="Augustine A."/>
        </authorList>
    </citation>
    <scope>NUCLEOTIDE SEQUENCE</scope>
    <source>
        <tissue evidence="1">Leaf</tissue>
    </source>
</reference>
<protein>
    <submittedName>
        <fullName evidence="1">Uncharacterized protein</fullName>
    </submittedName>
</protein>
<evidence type="ECO:0000313" key="1">
    <source>
        <dbReference type="EMBL" id="MBX61845.1"/>
    </source>
</evidence>